<dbReference type="STRING" id="5875.Q4N379"/>
<evidence type="ECO:0000313" key="10">
    <source>
        <dbReference type="Proteomes" id="UP000001949"/>
    </source>
</evidence>
<name>Q4N379_THEPA</name>
<dbReference type="KEGG" id="tpv:TP04_0108"/>
<keyword evidence="7" id="KW-0472">Membrane</keyword>
<dbReference type="eggNOG" id="KOG3372">
    <property type="taxonomic scope" value="Eukaryota"/>
</dbReference>
<evidence type="ECO:0000256" key="2">
    <source>
        <dbReference type="ARBA" id="ARBA00009289"/>
    </source>
</evidence>
<comment type="subcellular location">
    <subcellularLocation>
        <location evidence="1">Endoplasmic reticulum membrane</location>
        <topology evidence="1">Single-pass type II membrane protein</topology>
    </subcellularLocation>
</comment>
<keyword evidence="9" id="KW-0378">Hydrolase</keyword>
<keyword evidence="5" id="KW-0735">Signal-anchor</keyword>
<dbReference type="EMBL" id="AAGK01000004">
    <property type="protein sequence ID" value="EAN31460.1"/>
    <property type="molecule type" value="Genomic_DNA"/>
</dbReference>
<evidence type="ECO:0000256" key="6">
    <source>
        <dbReference type="ARBA" id="ARBA00022989"/>
    </source>
</evidence>
<proteinExistence type="inferred from homology"/>
<evidence type="ECO:0000256" key="7">
    <source>
        <dbReference type="ARBA" id="ARBA00023136"/>
    </source>
</evidence>
<evidence type="ECO:0000256" key="5">
    <source>
        <dbReference type="ARBA" id="ARBA00022968"/>
    </source>
</evidence>
<evidence type="ECO:0000256" key="3">
    <source>
        <dbReference type="ARBA" id="ARBA00022692"/>
    </source>
</evidence>
<dbReference type="Proteomes" id="UP000001949">
    <property type="component" value="Unassembled WGS sequence"/>
</dbReference>
<dbReference type="GeneID" id="3500815"/>
<dbReference type="GO" id="GO:0006465">
    <property type="term" value="P:signal peptide processing"/>
    <property type="evidence" value="ECO:0007669"/>
    <property type="project" value="InterPro"/>
</dbReference>
<dbReference type="VEuPathDB" id="PiroplasmaDB:TpMuguga_04g00108"/>
<dbReference type="GO" id="GO:0016787">
    <property type="term" value="F:hydrolase activity"/>
    <property type="evidence" value="ECO:0007669"/>
    <property type="project" value="UniProtKB-KW"/>
</dbReference>
<evidence type="ECO:0000256" key="1">
    <source>
        <dbReference type="ARBA" id="ARBA00004648"/>
    </source>
</evidence>
<reference evidence="9 10" key="1">
    <citation type="journal article" date="2005" name="Science">
        <title>Genome sequence of Theileria parva, a bovine pathogen that transforms lymphocytes.</title>
        <authorList>
            <person name="Gardner M.J."/>
            <person name="Bishop R."/>
            <person name="Shah T."/>
            <person name="de Villiers E.P."/>
            <person name="Carlton J.M."/>
            <person name="Hall N."/>
            <person name="Ren Q."/>
            <person name="Paulsen I.T."/>
            <person name="Pain A."/>
            <person name="Berriman M."/>
            <person name="Wilson R.J.M."/>
            <person name="Sato S."/>
            <person name="Ralph S.A."/>
            <person name="Mann D.J."/>
            <person name="Xiong Z."/>
            <person name="Shallom S.J."/>
            <person name="Weidman J."/>
            <person name="Jiang L."/>
            <person name="Lynn J."/>
            <person name="Weaver B."/>
            <person name="Shoaibi A."/>
            <person name="Domingo A.R."/>
            <person name="Wasawo D."/>
            <person name="Crabtree J."/>
            <person name="Wortman J.R."/>
            <person name="Haas B."/>
            <person name="Angiuoli S.V."/>
            <person name="Creasy T.H."/>
            <person name="Lu C."/>
            <person name="Suh B."/>
            <person name="Silva J.C."/>
            <person name="Utterback T.R."/>
            <person name="Feldblyum T.V."/>
            <person name="Pertea M."/>
            <person name="Allen J."/>
            <person name="Nierman W.C."/>
            <person name="Taracha E.L.N."/>
            <person name="Salzberg S.L."/>
            <person name="White O.R."/>
            <person name="Fitzhugh H.A."/>
            <person name="Morzaria S."/>
            <person name="Venter J.C."/>
            <person name="Fraser C.M."/>
            <person name="Nene V."/>
        </authorList>
    </citation>
    <scope>NUCLEOTIDE SEQUENCE [LARGE SCALE GENOMIC DNA]</scope>
    <source>
        <strain evidence="9 10">Muguga</strain>
    </source>
</reference>
<dbReference type="GO" id="GO:0005787">
    <property type="term" value="C:signal peptidase complex"/>
    <property type="evidence" value="ECO:0007669"/>
    <property type="project" value="InterPro"/>
</dbReference>
<dbReference type="FunCoup" id="Q4N379">
    <property type="interactions" value="121"/>
</dbReference>
<gene>
    <name evidence="9" type="ordered locus">TP04_0108</name>
</gene>
<evidence type="ECO:0000313" key="9">
    <source>
        <dbReference type="EMBL" id="EAN31460.1"/>
    </source>
</evidence>
<protein>
    <recommendedName>
        <fullName evidence="8">Signal peptidase complex subunit 3</fullName>
    </recommendedName>
</protein>
<accession>Q4N379</accession>
<dbReference type="OMA" id="AFDWSTH"/>
<dbReference type="InterPro" id="IPR007653">
    <property type="entry name" value="SPC3"/>
</dbReference>
<keyword evidence="10" id="KW-1185">Reference proteome</keyword>
<evidence type="ECO:0000256" key="8">
    <source>
        <dbReference type="ARBA" id="ARBA00029556"/>
    </source>
</evidence>
<dbReference type="AlphaFoldDB" id="Q4N379"/>
<keyword evidence="4" id="KW-0256">Endoplasmic reticulum</keyword>
<comment type="similarity">
    <text evidence="2">Belongs to the SPCS3 family.</text>
</comment>
<dbReference type="Pfam" id="PF04573">
    <property type="entry name" value="SPC22"/>
    <property type="match status" value="1"/>
</dbReference>
<keyword evidence="6" id="KW-1133">Transmembrane helix</keyword>
<organism evidence="9 10">
    <name type="scientific">Theileria parva</name>
    <name type="common">East coast fever infection agent</name>
    <dbReference type="NCBI Taxonomy" id="5875"/>
    <lineage>
        <taxon>Eukaryota</taxon>
        <taxon>Sar</taxon>
        <taxon>Alveolata</taxon>
        <taxon>Apicomplexa</taxon>
        <taxon>Aconoidasida</taxon>
        <taxon>Piroplasmida</taxon>
        <taxon>Theileriidae</taxon>
        <taxon>Theileria</taxon>
    </lineage>
</organism>
<sequence>MIALMALALNYYTGVNLRTHKHVTGDVKHVKTHELTLDKYKVDRALLELSMGYDLRGVFDWSTHVVFLYVTANYVTNRHERSEVVIFDKIINKSEAYQPSTNVFAKYFLYDFGRSLRNRQVSLKFFYEIVPIGGFIKQFQLSHHTFTLPPQYSQS</sequence>
<comment type="caution">
    <text evidence="9">The sequence shown here is derived from an EMBL/GenBank/DDBJ whole genome shotgun (WGS) entry which is preliminary data.</text>
</comment>
<dbReference type="GO" id="GO:0045047">
    <property type="term" value="P:protein targeting to ER"/>
    <property type="evidence" value="ECO:0007669"/>
    <property type="project" value="TreeGrafter"/>
</dbReference>
<dbReference type="InParanoid" id="Q4N379"/>
<keyword evidence="3" id="KW-0812">Transmembrane</keyword>
<dbReference type="PIRSF" id="PIRSF016089">
    <property type="entry name" value="SPC22"/>
    <property type="match status" value="1"/>
</dbReference>
<dbReference type="PANTHER" id="PTHR12804">
    <property type="entry name" value="MICROSOMAL SIGNAL PEPTIDASE 23 KD SUBUNIT SPC22/23"/>
    <property type="match status" value="1"/>
</dbReference>
<dbReference type="PANTHER" id="PTHR12804:SF0">
    <property type="entry name" value="SIGNAL PEPTIDASE COMPLEX SUBUNIT 3"/>
    <property type="match status" value="1"/>
</dbReference>
<evidence type="ECO:0000256" key="4">
    <source>
        <dbReference type="ARBA" id="ARBA00022824"/>
    </source>
</evidence>